<dbReference type="PANTHER" id="PTHR30136:SF8">
    <property type="entry name" value="TRANSCRIPTIONAL REGULATORY PROTEIN"/>
    <property type="match status" value="1"/>
</dbReference>
<evidence type="ECO:0000313" key="6">
    <source>
        <dbReference type="EMBL" id="SDK35467.1"/>
    </source>
</evidence>
<evidence type="ECO:0000256" key="3">
    <source>
        <dbReference type="ARBA" id="ARBA00023163"/>
    </source>
</evidence>
<proteinExistence type="predicted"/>
<evidence type="ECO:0000259" key="5">
    <source>
        <dbReference type="PROSITE" id="PS51078"/>
    </source>
</evidence>
<dbReference type="SUPFAM" id="SSF55781">
    <property type="entry name" value="GAF domain-like"/>
    <property type="match status" value="1"/>
</dbReference>
<dbReference type="InterPro" id="IPR050707">
    <property type="entry name" value="HTH_MetabolicPath_Reg"/>
</dbReference>
<dbReference type="InterPro" id="IPR029016">
    <property type="entry name" value="GAF-like_dom_sf"/>
</dbReference>
<dbReference type="AlphaFoldDB" id="A0A7Z7BS00"/>
<evidence type="ECO:0000256" key="2">
    <source>
        <dbReference type="ARBA" id="ARBA00023125"/>
    </source>
</evidence>
<dbReference type="Pfam" id="PF09339">
    <property type="entry name" value="HTH_IclR"/>
    <property type="match status" value="1"/>
</dbReference>
<dbReference type="GO" id="GO:0003700">
    <property type="term" value="F:DNA-binding transcription factor activity"/>
    <property type="evidence" value="ECO:0007669"/>
    <property type="project" value="TreeGrafter"/>
</dbReference>
<dbReference type="InterPro" id="IPR005471">
    <property type="entry name" value="Tscrpt_reg_IclR_N"/>
</dbReference>
<feature type="domain" description="HTH iclR-type" evidence="4">
    <location>
        <begin position="14"/>
        <end position="76"/>
    </location>
</feature>
<dbReference type="Gene3D" id="1.10.10.10">
    <property type="entry name" value="Winged helix-like DNA-binding domain superfamily/Winged helix DNA-binding domain"/>
    <property type="match status" value="1"/>
</dbReference>
<dbReference type="PROSITE" id="PS51077">
    <property type="entry name" value="HTH_ICLR"/>
    <property type="match status" value="1"/>
</dbReference>
<dbReference type="InterPro" id="IPR014757">
    <property type="entry name" value="Tscrpt_reg_IclR_C"/>
</dbReference>
<keyword evidence="2" id="KW-0238">DNA-binding</keyword>
<dbReference type="RefSeq" id="WP_047470003.1">
    <property type="nucleotide sequence ID" value="NZ_FNEW01000007.1"/>
</dbReference>
<dbReference type="InterPro" id="IPR036390">
    <property type="entry name" value="WH_DNA-bd_sf"/>
</dbReference>
<dbReference type="Gene3D" id="3.30.450.40">
    <property type="match status" value="1"/>
</dbReference>
<keyword evidence="3" id="KW-0804">Transcription</keyword>
<organism evidence="6 7">
    <name type="scientific">Agrobacterium fabrum</name>
    <dbReference type="NCBI Taxonomy" id="1176649"/>
    <lineage>
        <taxon>Bacteria</taxon>
        <taxon>Pseudomonadati</taxon>
        <taxon>Pseudomonadota</taxon>
        <taxon>Alphaproteobacteria</taxon>
        <taxon>Hyphomicrobiales</taxon>
        <taxon>Rhizobiaceae</taxon>
        <taxon>Rhizobium/Agrobacterium group</taxon>
        <taxon>Agrobacterium</taxon>
        <taxon>Agrobacterium tumefaciens complex</taxon>
    </lineage>
</organism>
<protein>
    <submittedName>
        <fullName evidence="6">Transcriptional regulator, IclR family</fullName>
    </submittedName>
</protein>
<dbReference type="SUPFAM" id="SSF46785">
    <property type="entry name" value="Winged helix' DNA-binding domain"/>
    <property type="match status" value="1"/>
</dbReference>
<reference evidence="6 7" key="1">
    <citation type="submission" date="2016-10" db="EMBL/GenBank/DDBJ databases">
        <authorList>
            <person name="Varghese N."/>
            <person name="Submissions S."/>
        </authorList>
    </citation>
    <scope>NUCLEOTIDE SEQUENCE [LARGE SCALE GENOMIC DNA]</scope>
    <source>
        <strain evidence="6 7">PDC82</strain>
    </source>
</reference>
<gene>
    <name evidence="6" type="ORF">SAMN05428983_4715</name>
</gene>
<name>A0A7Z7BS00_9HYPH</name>
<feature type="domain" description="IclR-ED" evidence="5">
    <location>
        <begin position="77"/>
        <end position="269"/>
    </location>
</feature>
<dbReference type="Proteomes" id="UP000198917">
    <property type="component" value="Unassembled WGS sequence"/>
</dbReference>
<dbReference type="SMART" id="SM00346">
    <property type="entry name" value="HTH_ICLR"/>
    <property type="match status" value="1"/>
</dbReference>
<dbReference type="EMBL" id="FNEW01000007">
    <property type="protein sequence ID" value="SDK35467.1"/>
    <property type="molecule type" value="Genomic_DNA"/>
</dbReference>
<dbReference type="GO" id="GO:0003677">
    <property type="term" value="F:DNA binding"/>
    <property type="evidence" value="ECO:0007669"/>
    <property type="project" value="UniProtKB-KW"/>
</dbReference>
<dbReference type="InterPro" id="IPR036388">
    <property type="entry name" value="WH-like_DNA-bd_sf"/>
</dbReference>
<evidence type="ECO:0000259" key="4">
    <source>
        <dbReference type="PROSITE" id="PS51077"/>
    </source>
</evidence>
<keyword evidence="1" id="KW-0805">Transcription regulation</keyword>
<evidence type="ECO:0000313" key="7">
    <source>
        <dbReference type="Proteomes" id="UP000198917"/>
    </source>
</evidence>
<sequence length="269" mass="28650">MAKREGEARQSIGIQSLDAALRLLNTVIEYQEPVTLSELARTCRMPPSKVHRYLSSFLKAGLIAQTGRSGRYLLGPGALQLGLAAIGRHDFVNFAADGLADLCADTGMTALLCVWGNGGATVVRWERAVSPTVTSMGLGTTLPLLNSASGRAFLAWAPSASIKSARDAELRRVKKNPSIAPDLVPTAEGIVLLAKKTRELGYASVEGKFIPGLVAIAAPILDWQFEAQAVVTLIGTDTEAIKPDSMPVRRLIDFCKEKSVVPPDKAQTG</sequence>
<accession>A0A7Z7BS00</accession>
<dbReference type="PANTHER" id="PTHR30136">
    <property type="entry name" value="HELIX-TURN-HELIX TRANSCRIPTIONAL REGULATOR, ICLR FAMILY"/>
    <property type="match status" value="1"/>
</dbReference>
<comment type="caution">
    <text evidence="6">The sequence shown here is derived from an EMBL/GenBank/DDBJ whole genome shotgun (WGS) entry which is preliminary data.</text>
</comment>
<dbReference type="GO" id="GO:0045892">
    <property type="term" value="P:negative regulation of DNA-templated transcription"/>
    <property type="evidence" value="ECO:0007669"/>
    <property type="project" value="TreeGrafter"/>
</dbReference>
<dbReference type="Pfam" id="PF01614">
    <property type="entry name" value="IclR_C"/>
    <property type="match status" value="1"/>
</dbReference>
<dbReference type="PROSITE" id="PS51078">
    <property type="entry name" value="ICLR_ED"/>
    <property type="match status" value="1"/>
</dbReference>
<evidence type="ECO:0000256" key="1">
    <source>
        <dbReference type="ARBA" id="ARBA00023015"/>
    </source>
</evidence>